<keyword evidence="4 6" id="KW-0067">ATP-binding</keyword>
<evidence type="ECO:0000256" key="3">
    <source>
        <dbReference type="ARBA" id="ARBA00022741"/>
    </source>
</evidence>
<protein>
    <submittedName>
        <fullName evidence="6">Molybdate transport system ATP-binding protein</fullName>
    </submittedName>
</protein>
<keyword evidence="7" id="KW-1185">Reference proteome</keyword>
<dbReference type="OrthoDB" id="9789994at2"/>
<gene>
    <name evidence="6" type="ORF">SAMN06265377_3691</name>
</gene>
<dbReference type="InterPro" id="IPR027417">
    <property type="entry name" value="P-loop_NTPase"/>
</dbReference>
<keyword evidence="2" id="KW-0813">Transport</keyword>
<evidence type="ECO:0000256" key="1">
    <source>
        <dbReference type="ARBA" id="ARBA00005417"/>
    </source>
</evidence>
<dbReference type="GO" id="GO:0005524">
    <property type="term" value="F:ATP binding"/>
    <property type="evidence" value="ECO:0007669"/>
    <property type="project" value="UniProtKB-KW"/>
</dbReference>
<dbReference type="Pfam" id="PF00005">
    <property type="entry name" value="ABC_tran"/>
    <property type="match status" value="1"/>
</dbReference>
<accession>A0A285MXD4</accession>
<organism evidence="6 7">
    <name type="scientific">Flagellimonas pacifica</name>
    <dbReference type="NCBI Taxonomy" id="1247520"/>
    <lineage>
        <taxon>Bacteria</taxon>
        <taxon>Pseudomonadati</taxon>
        <taxon>Bacteroidota</taxon>
        <taxon>Flavobacteriia</taxon>
        <taxon>Flavobacteriales</taxon>
        <taxon>Flavobacteriaceae</taxon>
        <taxon>Flagellimonas</taxon>
    </lineage>
</organism>
<dbReference type="Proteomes" id="UP000219048">
    <property type="component" value="Unassembled WGS sequence"/>
</dbReference>
<dbReference type="PANTHER" id="PTHR42734:SF17">
    <property type="entry name" value="METAL TRANSPORT SYSTEM ATP-BINDING PROTEIN TM_0124-RELATED"/>
    <property type="match status" value="1"/>
</dbReference>
<evidence type="ECO:0000256" key="4">
    <source>
        <dbReference type="ARBA" id="ARBA00022840"/>
    </source>
</evidence>
<dbReference type="Gene3D" id="3.40.50.300">
    <property type="entry name" value="P-loop containing nucleotide triphosphate hydrolases"/>
    <property type="match status" value="2"/>
</dbReference>
<dbReference type="AlphaFoldDB" id="A0A285MXD4"/>
<dbReference type="PANTHER" id="PTHR42734">
    <property type="entry name" value="METAL TRANSPORT SYSTEM ATP-BINDING PROTEIN TM_0124-RELATED"/>
    <property type="match status" value="1"/>
</dbReference>
<evidence type="ECO:0000259" key="5">
    <source>
        <dbReference type="PROSITE" id="PS50893"/>
    </source>
</evidence>
<comment type="similarity">
    <text evidence="1">Belongs to the ABC transporter superfamily.</text>
</comment>
<dbReference type="RefSeq" id="WP_097047274.1">
    <property type="nucleotide sequence ID" value="NZ_OBEH01000007.1"/>
</dbReference>
<dbReference type="SMART" id="SM00382">
    <property type="entry name" value="AAA"/>
    <property type="match status" value="1"/>
</dbReference>
<proteinExistence type="inferred from homology"/>
<feature type="domain" description="ABC transporter" evidence="5">
    <location>
        <begin position="190"/>
        <end position="414"/>
    </location>
</feature>
<dbReference type="PROSITE" id="PS50893">
    <property type="entry name" value="ABC_TRANSPORTER_2"/>
    <property type="match status" value="1"/>
</dbReference>
<evidence type="ECO:0000313" key="7">
    <source>
        <dbReference type="Proteomes" id="UP000219048"/>
    </source>
</evidence>
<dbReference type="SUPFAM" id="SSF52540">
    <property type="entry name" value="P-loop containing nucleoside triphosphate hydrolases"/>
    <property type="match status" value="2"/>
</dbReference>
<sequence length="419" mass="47034">MNQPKNYAILIDNKSQTKVLVSDLLKGILKNDFPALDKQSGLLFSRSEVERFMDEEERHGTKIITKKSSQSLKSMSSGEQKKALLAHQLTQEPGFLVLVNPYDNLDIVTQSYLQEQLVSIAKSISLVQIVSRLDDILPDTTDFFKLDEGELLSYSNANIFWKENAKKSIEFTEVIPPPIEPIVVKDDELVNFKNVSVSFDERQVLNNINWTVKKGEFWQLIGPNGSGKTTLLSMITGDSHKGYGQNLTLFGQKKGSGESVWDLKEKIGYFTPAMTDKFNGYHTLENMVISGIYDSIGLYKKASDQAKRLAGSWVKLLQLQDKRKKQFHELTSGEKRLVMTARAMIKHPPLLILDEPTAGLDDENAALFVSLVNKIAQESETAIIFVSHRKEIGLDPQFDYILEMKSSGSAGKKITHANS</sequence>
<name>A0A285MXD4_9FLAO</name>
<evidence type="ECO:0000256" key="2">
    <source>
        <dbReference type="ARBA" id="ARBA00022448"/>
    </source>
</evidence>
<dbReference type="InterPro" id="IPR003439">
    <property type="entry name" value="ABC_transporter-like_ATP-bd"/>
</dbReference>
<dbReference type="EMBL" id="OBEH01000007">
    <property type="protein sequence ID" value="SNZ01842.1"/>
    <property type="molecule type" value="Genomic_DNA"/>
</dbReference>
<dbReference type="InterPro" id="IPR003593">
    <property type="entry name" value="AAA+_ATPase"/>
</dbReference>
<dbReference type="InterPro" id="IPR050153">
    <property type="entry name" value="Metal_Ion_Import_ABC"/>
</dbReference>
<reference evidence="7" key="1">
    <citation type="submission" date="2017-09" db="EMBL/GenBank/DDBJ databases">
        <authorList>
            <person name="Varghese N."/>
            <person name="Submissions S."/>
        </authorList>
    </citation>
    <scope>NUCLEOTIDE SEQUENCE [LARGE SCALE GENOMIC DNA]</scope>
    <source>
        <strain evidence="7">DSM 25885</strain>
    </source>
</reference>
<evidence type="ECO:0000313" key="6">
    <source>
        <dbReference type="EMBL" id="SNZ01842.1"/>
    </source>
</evidence>
<keyword evidence="3" id="KW-0547">Nucleotide-binding</keyword>
<dbReference type="GO" id="GO:0016887">
    <property type="term" value="F:ATP hydrolysis activity"/>
    <property type="evidence" value="ECO:0007669"/>
    <property type="project" value="InterPro"/>
</dbReference>